<evidence type="ECO:0000313" key="4">
    <source>
        <dbReference type="EMBL" id="SDP17560.1"/>
    </source>
</evidence>
<accession>A0A1H0QK36</accession>
<sequence length="546" mass="60638">MRRLAVLSLCLLPLLAVAGEAPLQLAWRTAQGDELLRLDESRVVGRSALPQDLQTPLGSLWKLFVYAWLVDHDSREPAYRCRGRSQEEVYCCDAGASVGRDEALVRSCGLYFVPERLGLQADDWRRYWQARQSPAWLSDLSQVRAQTRVPVGELLDVLARLPAQAEARRVLLDVILGGEGQAAGVLGGRLRVKTWSWLDDHDPQARQGGFGGWLADGTPLWVGGPGTSRTVLNRYADVLGSVLPAPWPAEAGQCVEVGLFARYPLKQVLREDGTPAGVGALNGRYRVEFENANRLDIESAGELFLERNGVQPRLTARISREEYVARVLQREAAAQPAEAAKALAVAIRSYLLQNAERRGDCLRIADSSASQRVAPRPANADFRRIAAWTDELVLAGSPVTYHLDSPGPARLSWRDAVAQAQAGARYDAILARAFPAASLSRWDKPQASCQPLPAAEDWLKARRRDWRPTLDGEPGYAEPASFAVCRLLSGRPHVDRERRRIYVRELYSLQDRLDLTHEYLHLAFEAHPNGQDEGYIESLARQLLLE</sequence>
<dbReference type="InterPro" id="IPR013693">
    <property type="entry name" value="SpoIID/LytB_N"/>
</dbReference>
<dbReference type="Pfam" id="PF10062">
    <property type="entry name" value="DUF2300"/>
    <property type="match status" value="2"/>
</dbReference>
<dbReference type="Pfam" id="PF08486">
    <property type="entry name" value="SpoIID"/>
    <property type="match status" value="1"/>
</dbReference>
<dbReference type="EMBL" id="FNIJ01000024">
    <property type="protein sequence ID" value="SDP17560.1"/>
    <property type="molecule type" value="Genomic_DNA"/>
</dbReference>
<evidence type="ECO:0000259" key="3">
    <source>
        <dbReference type="Pfam" id="PF10062"/>
    </source>
</evidence>
<organism evidence="4 5">
    <name type="scientific">Pseudomonas jinjuensis</name>
    <dbReference type="NCBI Taxonomy" id="198616"/>
    <lineage>
        <taxon>Bacteria</taxon>
        <taxon>Pseudomonadati</taxon>
        <taxon>Pseudomonadota</taxon>
        <taxon>Gammaproteobacteria</taxon>
        <taxon>Pseudomonadales</taxon>
        <taxon>Pseudomonadaceae</taxon>
        <taxon>Pseudomonas</taxon>
    </lineage>
</organism>
<proteinExistence type="predicted"/>
<gene>
    <name evidence="4" type="ORF">SAMN05216193_12433</name>
</gene>
<reference evidence="5" key="1">
    <citation type="submission" date="2016-10" db="EMBL/GenBank/DDBJ databases">
        <authorList>
            <person name="Varghese N."/>
            <person name="Submissions S."/>
        </authorList>
    </citation>
    <scope>NUCLEOTIDE SEQUENCE [LARGE SCALE GENOMIC DNA]</scope>
    <source>
        <strain evidence="5">JCM 21621</strain>
    </source>
</reference>
<dbReference type="STRING" id="198616.SAMN05216193_12433"/>
<keyword evidence="5" id="KW-1185">Reference proteome</keyword>
<feature type="domain" description="DUF2300" evidence="3">
    <location>
        <begin position="410"/>
        <end position="529"/>
    </location>
</feature>
<dbReference type="Proteomes" id="UP000242957">
    <property type="component" value="Unassembled WGS sequence"/>
</dbReference>
<feature type="chain" id="PRO_5017435807" evidence="1">
    <location>
        <begin position="19"/>
        <end position="546"/>
    </location>
</feature>
<evidence type="ECO:0000313" key="5">
    <source>
        <dbReference type="Proteomes" id="UP000242957"/>
    </source>
</evidence>
<name>A0A1H0QK36_9PSED</name>
<evidence type="ECO:0000256" key="1">
    <source>
        <dbReference type="SAM" id="SignalP"/>
    </source>
</evidence>
<dbReference type="InterPro" id="IPR018748">
    <property type="entry name" value="DUF2300_secreted"/>
</dbReference>
<dbReference type="RefSeq" id="WP_084315001.1">
    <property type="nucleotide sequence ID" value="NZ_FNIJ01000024.1"/>
</dbReference>
<feature type="domain" description="DUF2300" evidence="3">
    <location>
        <begin position="83"/>
        <end position="204"/>
    </location>
</feature>
<protein>
    <submittedName>
        <fullName evidence="4">DUF2300 domain-containing protein YfaQ</fullName>
    </submittedName>
</protein>
<keyword evidence="1" id="KW-0732">Signal</keyword>
<feature type="domain" description="Sporulation stage II protein D amidase enhancer LytB N-terminal" evidence="2">
    <location>
        <begin position="316"/>
        <end position="371"/>
    </location>
</feature>
<evidence type="ECO:0000259" key="2">
    <source>
        <dbReference type="Pfam" id="PF08486"/>
    </source>
</evidence>
<dbReference type="OrthoDB" id="7017274at2"/>
<dbReference type="AlphaFoldDB" id="A0A1H0QK36"/>
<feature type="signal peptide" evidence="1">
    <location>
        <begin position="1"/>
        <end position="18"/>
    </location>
</feature>